<dbReference type="Proteomes" id="UP000325785">
    <property type="component" value="Chromosome"/>
</dbReference>
<evidence type="ECO:0000313" key="4">
    <source>
        <dbReference type="Proteomes" id="UP000051401"/>
    </source>
</evidence>
<evidence type="ECO:0008006" key="6">
    <source>
        <dbReference type="Google" id="ProtNLM"/>
    </source>
</evidence>
<dbReference type="KEGG" id="rid:RIdsm_03481"/>
<protein>
    <recommendedName>
        <fullName evidence="6">RDD family protein</fullName>
    </recommendedName>
</protein>
<dbReference type="AlphaFoldDB" id="A0A0T5P861"/>
<feature type="transmembrane region" description="Helical" evidence="1">
    <location>
        <begin position="12"/>
        <end position="36"/>
    </location>
</feature>
<reference evidence="2 4" key="1">
    <citation type="submission" date="2015-04" db="EMBL/GenBank/DDBJ databases">
        <title>The draft genome sequence of Roseovarius indicus B108T.</title>
        <authorList>
            <person name="Li G."/>
            <person name="Lai Q."/>
            <person name="Shao Z."/>
            <person name="Yan P."/>
        </authorList>
    </citation>
    <scope>NUCLEOTIDE SEQUENCE [LARGE SCALE GENOMIC DNA]</scope>
    <source>
        <strain evidence="2 4">B108</strain>
    </source>
</reference>
<evidence type="ECO:0000313" key="5">
    <source>
        <dbReference type="Proteomes" id="UP000325785"/>
    </source>
</evidence>
<feature type="transmembrane region" description="Helical" evidence="1">
    <location>
        <begin position="48"/>
        <end position="68"/>
    </location>
</feature>
<keyword evidence="1" id="KW-1133">Transmembrane helix</keyword>
<dbReference type="RefSeq" id="WP_057816861.1">
    <property type="nucleotide sequence ID" value="NZ_CP031598.1"/>
</dbReference>
<dbReference type="EMBL" id="CP031598">
    <property type="protein sequence ID" value="QEW27664.1"/>
    <property type="molecule type" value="Genomic_DNA"/>
</dbReference>
<name>A0A0T5P861_9RHOB</name>
<keyword evidence="4" id="KW-1185">Reference proteome</keyword>
<dbReference type="PATRIC" id="fig|540747.5.peg.5969"/>
<reference evidence="3 5" key="2">
    <citation type="submission" date="2018-08" db="EMBL/GenBank/DDBJ databases">
        <title>Genetic Globetrotter - A new plasmid hitch-hiking vast phylogenetic and geographic distances.</title>
        <authorList>
            <person name="Vollmers J."/>
            <person name="Petersen J."/>
        </authorList>
    </citation>
    <scope>NUCLEOTIDE SEQUENCE [LARGE SCALE GENOMIC DNA]</scope>
    <source>
        <strain evidence="3 5">DSM 26383</strain>
    </source>
</reference>
<sequence length="80" mass="8846">MSEATTRPATWRVVIAFILDLFISFFIFGFIIASITGDTTEGGFELNGLPAIILFALVIAYMVGMPRIGGRLFQRLFKAI</sequence>
<keyword evidence="1" id="KW-0812">Transmembrane</keyword>
<gene>
    <name evidence="3" type="ORF">RIdsm_03481</name>
    <name evidence="2" type="ORF">XM52_14500</name>
</gene>
<organism evidence="2 4">
    <name type="scientific">Roseovarius indicus</name>
    <dbReference type="NCBI Taxonomy" id="540747"/>
    <lineage>
        <taxon>Bacteria</taxon>
        <taxon>Pseudomonadati</taxon>
        <taxon>Pseudomonadota</taxon>
        <taxon>Alphaproteobacteria</taxon>
        <taxon>Rhodobacterales</taxon>
        <taxon>Roseobacteraceae</taxon>
        <taxon>Roseovarius</taxon>
    </lineage>
</organism>
<evidence type="ECO:0000256" key="1">
    <source>
        <dbReference type="SAM" id="Phobius"/>
    </source>
</evidence>
<proteinExistence type="predicted"/>
<evidence type="ECO:0000313" key="2">
    <source>
        <dbReference type="EMBL" id="KRS17268.1"/>
    </source>
</evidence>
<evidence type="ECO:0000313" key="3">
    <source>
        <dbReference type="EMBL" id="QEW27664.1"/>
    </source>
</evidence>
<dbReference type="EMBL" id="LAXI01000008">
    <property type="protein sequence ID" value="KRS17268.1"/>
    <property type="molecule type" value="Genomic_DNA"/>
</dbReference>
<accession>A0A0T5P861</accession>
<dbReference type="STRING" id="540747.SAMN04488031_108115"/>
<dbReference type="Proteomes" id="UP000051401">
    <property type="component" value="Unassembled WGS sequence"/>
</dbReference>
<keyword evidence="1" id="KW-0472">Membrane</keyword>
<dbReference type="OrthoDB" id="7745564at2"/>